<organism evidence="3 4">
    <name type="scientific">Helicobacter jaachi</name>
    <dbReference type="NCBI Taxonomy" id="1677920"/>
    <lineage>
        <taxon>Bacteria</taxon>
        <taxon>Pseudomonadati</taxon>
        <taxon>Campylobacterota</taxon>
        <taxon>Epsilonproteobacteria</taxon>
        <taxon>Campylobacterales</taxon>
        <taxon>Helicobacteraceae</taxon>
        <taxon>Helicobacter</taxon>
    </lineage>
</organism>
<dbReference type="EMBL" id="JRPR02000001">
    <property type="protein sequence ID" value="TLD97226.1"/>
    <property type="molecule type" value="Genomic_DNA"/>
</dbReference>
<evidence type="ECO:0008006" key="5">
    <source>
        <dbReference type="Google" id="ProtNLM"/>
    </source>
</evidence>
<dbReference type="Proteomes" id="UP000029733">
    <property type="component" value="Unassembled WGS sequence"/>
</dbReference>
<reference evidence="3 4" key="1">
    <citation type="journal article" date="2014" name="Genome Announc.">
        <title>Draft genome sequences of eight enterohepatic helicobacter species isolated from both laboratory and wild rodents.</title>
        <authorList>
            <person name="Sheh A."/>
            <person name="Shen Z."/>
            <person name="Fox J.G."/>
        </authorList>
    </citation>
    <scope>NUCLEOTIDE SEQUENCE [LARGE SCALE GENOMIC DNA]</scope>
    <source>
        <strain evidence="3 4">MIT 09-6949</strain>
    </source>
</reference>
<keyword evidence="2" id="KW-0732">Signal</keyword>
<protein>
    <recommendedName>
        <fullName evidence="5">CsbD family protein</fullName>
    </recommendedName>
</protein>
<accession>A0A4U8TBD4</accession>
<dbReference type="RefSeq" id="WP_034352652.1">
    <property type="nucleotide sequence ID" value="NZ_JRPR02000001.1"/>
</dbReference>
<comment type="caution">
    <text evidence="3">The sequence shown here is derived from an EMBL/GenBank/DDBJ whole genome shotgun (WGS) entry which is preliminary data.</text>
</comment>
<dbReference type="OrthoDB" id="5330005at2"/>
<feature type="region of interest" description="Disordered" evidence="1">
    <location>
        <begin position="54"/>
        <end position="87"/>
    </location>
</feature>
<proteinExistence type="predicted"/>
<keyword evidence="4" id="KW-1185">Reference proteome</keyword>
<gene>
    <name evidence="3" type="ORF">LS71_000225</name>
</gene>
<sequence>MKKLFLIAMGIVFGASVAMAFDIKGQALGAASDLASGKSAKEIADAKKKEAEEAAKKELDKKQQEAIDKADSKTGGAASAVGGLLKK</sequence>
<feature type="signal peptide" evidence="2">
    <location>
        <begin position="1"/>
        <end position="20"/>
    </location>
</feature>
<name>A0A4U8TBD4_9HELI</name>
<dbReference type="AlphaFoldDB" id="A0A4U8TBD4"/>
<feature type="chain" id="PRO_5020533812" description="CsbD family protein" evidence="2">
    <location>
        <begin position="21"/>
        <end position="87"/>
    </location>
</feature>
<evidence type="ECO:0000313" key="4">
    <source>
        <dbReference type="Proteomes" id="UP000029733"/>
    </source>
</evidence>
<evidence type="ECO:0000256" key="2">
    <source>
        <dbReference type="SAM" id="SignalP"/>
    </source>
</evidence>
<feature type="compositionally biased region" description="Basic and acidic residues" evidence="1">
    <location>
        <begin position="54"/>
        <end position="72"/>
    </location>
</feature>
<evidence type="ECO:0000256" key="1">
    <source>
        <dbReference type="SAM" id="MobiDB-lite"/>
    </source>
</evidence>
<evidence type="ECO:0000313" key="3">
    <source>
        <dbReference type="EMBL" id="TLD97226.1"/>
    </source>
</evidence>